<dbReference type="Proteomes" id="UP000285740">
    <property type="component" value="Unassembled WGS sequence"/>
</dbReference>
<dbReference type="PANTHER" id="PTHR31157:SF1">
    <property type="entry name" value="SCP DOMAIN-CONTAINING PROTEIN"/>
    <property type="match status" value="1"/>
</dbReference>
<accession>A0A413SXL7</accession>
<dbReference type="InterPro" id="IPR035940">
    <property type="entry name" value="CAP_sf"/>
</dbReference>
<organism evidence="2 3">
    <name type="scientific">Eubacterium ventriosum</name>
    <dbReference type="NCBI Taxonomy" id="39496"/>
    <lineage>
        <taxon>Bacteria</taxon>
        <taxon>Bacillati</taxon>
        <taxon>Bacillota</taxon>
        <taxon>Clostridia</taxon>
        <taxon>Eubacteriales</taxon>
        <taxon>Eubacteriaceae</taxon>
        <taxon>Eubacterium</taxon>
    </lineage>
</organism>
<dbReference type="Gene3D" id="2.60.40.1080">
    <property type="match status" value="1"/>
</dbReference>
<dbReference type="Gene3D" id="3.40.33.10">
    <property type="entry name" value="CAP"/>
    <property type="match status" value="1"/>
</dbReference>
<feature type="domain" description="BIG2" evidence="1">
    <location>
        <begin position="682"/>
        <end position="758"/>
    </location>
</feature>
<proteinExistence type="predicted"/>
<comment type="caution">
    <text evidence="2">The sequence shown here is derived from an EMBL/GenBank/DDBJ whole genome shotgun (WGS) entry which is preliminary data.</text>
</comment>
<dbReference type="PANTHER" id="PTHR31157">
    <property type="entry name" value="SCP DOMAIN-CONTAINING PROTEIN"/>
    <property type="match status" value="1"/>
</dbReference>
<protein>
    <recommendedName>
        <fullName evidence="1">BIG2 domain-containing protein</fullName>
    </recommendedName>
</protein>
<evidence type="ECO:0000313" key="3">
    <source>
        <dbReference type="Proteomes" id="UP000285740"/>
    </source>
</evidence>
<evidence type="ECO:0000313" key="2">
    <source>
        <dbReference type="EMBL" id="RHA74184.1"/>
    </source>
</evidence>
<gene>
    <name evidence="2" type="ORF">DW918_12375</name>
</gene>
<dbReference type="SUPFAM" id="SSF49373">
    <property type="entry name" value="Invasin/intimin cell-adhesion fragments"/>
    <property type="match status" value="1"/>
</dbReference>
<evidence type="ECO:0000259" key="1">
    <source>
        <dbReference type="SMART" id="SM00635"/>
    </source>
</evidence>
<dbReference type="InterPro" id="IPR014044">
    <property type="entry name" value="CAP_dom"/>
</dbReference>
<sequence length="760" mass="84104">MNFIHRKSLFSFNNILFMERNGEYMKKTSLKLLLFSFCMSFIMIIPTNVNAEEIIPVNISVKYGQTEARRILDMINELRTSPTDAWAWDKTDTKQVAYPGLKELVYDYDLERLAMKRAAEIALSYDHTRPNGQNPFTIYTEENITRRDAGENIAVASPNVYSKAEAVNNGWREDNEPYAGQGHRRNMLGYKFTCVGVGHVTYNGYDYWVEEFASRPSINTTETPANDSEQTVTVSVTKSWITNYKTYFDQDSYVLRLGETVTPNITPIISLINQFGPIGTLLDTPTVSINDPSIATYSDGKIIGLKEGTTTLTTSLYGLPSTTSATIIVHDCDNHWDGGVITKVPTCIVEGERTYTCAICNNTKIEKIGIDATNHLHSEIRNQKEASCKEEGYTGDKYCPDCGTKLSSGNTIAKTENHSWNKGVITKKPTCAETGVKTYTCSICSKTKTENIAKTTKHLHTEIRNKKAATCGETGYTGDTYCTDCGTKISSGKTIAKLTTHTWDEGKVTTEPTCTAKGVRTFTCSICAKTKTASIAATGHQHTEIRKKKDATCGEDGYTGNTYCTDCKKTISYGQTIKKTGNHTWGDGKVTKEPTCTANGVTTFTCIVCKKTKTRSIKATGHSYGEYVVVKEPTTTEKGLKSKTCSACGKVYSVTLAKISSSKTTTKTPTTSSQNAQTSKITTKKIKLNRKKLTLKKGKTFKFKVTLTPRNSRDRITYVTSNKKVVKVYRNGRIKALKKGKAKITVISGTKKFVCKVTVK</sequence>
<name>A0A413SXL7_9FIRM</name>
<dbReference type="SMART" id="SM00635">
    <property type="entry name" value="BID_2"/>
    <property type="match status" value="1"/>
</dbReference>
<reference evidence="2 3" key="1">
    <citation type="submission" date="2018-08" db="EMBL/GenBank/DDBJ databases">
        <title>A genome reference for cultivated species of the human gut microbiota.</title>
        <authorList>
            <person name="Zou Y."/>
            <person name="Xue W."/>
            <person name="Luo G."/>
        </authorList>
    </citation>
    <scope>NUCLEOTIDE SEQUENCE [LARGE SCALE GENOMIC DNA]</scope>
    <source>
        <strain evidence="2 3">AM42-30</strain>
    </source>
</reference>
<dbReference type="Pfam" id="PF00188">
    <property type="entry name" value="CAP"/>
    <property type="match status" value="1"/>
</dbReference>
<dbReference type="CDD" id="cd05379">
    <property type="entry name" value="CAP_bacterial"/>
    <property type="match status" value="1"/>
</dbReference>
<dbReference type="AlphaFoldDB" id="A0A413SXL7"/>
<dbReference type="InterPro" id="IPR003343">
    <property type="entry name" value="Big_2"/>
</dbReference>
<dbReference type="SUPFAM" id="SSF55797">
    <property type="entry name" value="PR-1-like"/>
    <property type="match status" value="1"/>
</dbReference>
<dbReference type="Pfam" id="PF02368">
    <property type="entry name" value="Big_2"/>
    <property type="match status" value="1"/>
</dbReference>
<dbReference type="InterPro" id="IPR008964">
    <property type="entry name" value="Invasin/intimin_cell_adhesion"/>
</dbReference>
<dbReference type="EMBL" id="QSFV01000081">
    <property type="protein sequence ID" value="RHA74184.1"/>
    <property type="molecule type" value="Genomic_DNA"/>
</dbReference>